<proteinExistence type="predicted"/>
<gene>
    <name evidence="3" type="ORF">EKL94_02015</name>
</gene>
<dbReference type="InterPro" id="IPR032710">
    <property type="entry name" value="NTF2-like_dom_sf"/>
</dbReference>
<protein>
    <submittedName>
        <fullName evidence="3">DUF4440 domain-containing protein</fullName>
    </submittedName>
</protein>
<feature type="chain" id="PRO_5018594636" evidence="1">
    <location>
        <begin position="25"/>
        <end position="140"/>
    </location>
</feature>
<sequence>MTATGNPPMTAASFASFLSRRACAASAFCNGDAAPLDALLSKDGQATFHSPSGDSISGAEDVAARYARDSTLFQPGGTSRIDVLHQAEGDLAFWTGHQIAAVKLAGRDATTKVTIRVTEVFRNVDDEWKLIHRHADFPTG</sequence>
<feature type="domain" description="SnoaL-like" evidence="2">
    <location>
        <begin position="25"/>
        <end position="138"/>
    </location>
</feature>
<name>A0A3S0KHQ9_STEMA</name>
<keyword evidence="1" id="KW-0732">Signal</keyword>
<dbReference type="Proteomes" id="UP000271705">
    <property type="component" value="Unassembled WGS sequence"/>
</dbReference>
<reference evidence="3 4" key="1">
    <citation type="submission" date="2018-12" db="EMBL/GenBank/DDBJ databases">
        <authorList>
            <person name="Kartti S."/>
            <person name="Manni A."/>
            <person name="Chemao El Fihri M.W."/>
            <person name="Laamarti M."/>
            <person name="Temsamani L."/>
            <person name="El Jamali J.E."/>
            <person name="Ouadghiri M."/>
            <person name="Ibrahimi A."/>
            <person name="Filati-Maltouf A."/>
        </authorList>
    </citation>
    <scope>NUCLEOTIDE SEQUENCE [LARGE SCALE GENOMIC DNA]</scope>
    <source>
        <strain evidence="3 4">MDMC339</strain>
    </source>
</reference>
<feature type="signal peptide" evidence="1">
    <location>
        <begin position="1"/>
        <end position="24"/>
    </location>
</feature>
<dbReference type="Pfam" id="PF13474">
    <property type="entry name" value="SnoaL_3"/>
    <property type="match status" value="1"/>
</dbReference>
<evidence type="ECO:0000313" key="4">
    <source>
        <dbReference type="Proteomes" id="UP000271705"/>
    </source>
</evidence>
<organism evidence="3 4">
    <name type="scientific">Stenotrophomonas maltophilia</name>
    <name type="common">Pseudomonas maltophilia</name>
    <name type="synonym">Xanthomonas maltophilia</name>
    <dbReference type="NCBI Taxonomy" id="40324"/>
    <lineage>
        <taxon>Bacteria</taxon>
        <taxon>Pseudomonadati</taxon>
        <taxon>Pseudomonadota</taxon>
        <taxon>Gammaproteobacteria</taxon>
        <taxon>Lysobacterales</taxon>
        <taxon>Lysobacteraceae</taxon>
        <taxon>Stenotrophomonas</taxon>
        <taxon>Stenotrophomonas maltophilia group</taxon>
    </lineage>
</organism>
<accession>A0A3S0KHQ9</accession>
<dbReference type="EMBL" id="RXLZ01000004">
    <property type="protein sequence ID" value="RTQ91723.1"/>
    <property type="molecule type" value="Genomic_DNA"/>
</dbReference>
<comment type="caution">
    <text evidence="3">The sequence shown here is derived from an EMBL/GenBank/DDBJ whole genome shotgun (WGS) entry which is preliminary data.</text>
</comment>
<evidence type="ECO:0000313" key="3">
    <source>
        <dbReference type="EMBL" id="RTQ91723.1"/>
    </source>
</evidence>
<evidence type="ECO:0000256" key="1">
    <source>
        <dbReference type="SAM" id="SignalP"/>
    </source>
</evidence>
<evidence type="ECO:0000259" key="2">
    <source>
        <dbReference type="Pfam" id="PF13474"/>
    </source>
</evidence>
<dbReference type="Gene3D" id="3.10.450.50">
    <property type="match status" value="1"/>
</dbReference>
<dbReference type="SUPFAM" id="SSF54427">
    <property type="entry name" value="NTF2-like"/>
    <property type="match status" value="1"/>
</dbReference>
<dbReference type="AlphaFoldDB" id="A0A3S0KHQ9"/>
<dbReference type="InterPro" id="IPR037401">
    <property type="entry name" value="SnoaL-like"/>
</dbReference>